<name>A0AAV5W3L6_9BILA</name>
<sequence>SLRIPEMRKPYTPQYTKRICSVRNVAPMLGDCHIGTIASVFNSVMQRRTSDGLLVEFATIQDCNKFCMIFDRFEHYRNVLSIIV</sequence>
<dbReference type="EMBL" id="BTSY01000005">
    <property type="protein sequence ID" value="GMT26746.1"/>
    <property type="molecule type" value="Genomic_DNA"/>
</dbReference>
<accession>A0AAV5W3L6</accession>
<keyword evidence="2" id="KW-1185">Reference proteome</keyword>
<proteinExistence type="predicted"/>
<comment type="caution">
    <text evidence="1">The sequence shown here is derived from an EMBL/GenBank/DDBJ whole genome shotgun (WGS) entry which is preliminary data.</text>
</comment>
<feature type="non-terminal residue" evidence="1">
    <location>
        <position position="1"/>
    </location>
</feature>
<dbReference type="AlphaFoldDB" id="A0AAV5W3L6"/>
<protein>
    <submittedName>
        <fullName evidence="1">Uncharacterized protein</fullName>
    </submittedName>
</protein>
<gene>
    <name evidence="1" type="ORF">PFISCL1PPCAC_18043</name>
</gene>
<dbReference type="Proteomes" id="UP001432322">
    <property type="component" value="Unassembled WGS sequence"/>
</dbReference>
<organism evidence="1 2">
    <name type="scientific">Pristionchus fissidentatus</name>
    <dbReference type="NCBI Taxonomy" id="1538716"/>
    <lineage>
        <taxon>Eukaryota</taxon>
        <taxon>Metazoa</taxon>
        <taxon>Ecdysozoa</taxon>
        <taxon>Nematoda</taxon>
        <taxon>Chromadorea</taxon>
        <taxon>Rhabditida</taxon>
        <taxon>Rhabditina</taxon>
        <taxon>Diplogasteromorpha</taxon>
        <taxon>Diplogasteroidea</taxon>
        <taxon>Neodiplogasteridae</taxon>
        <taxon>Pristionchus</taxon>
    </lineage>
</organism>
<reference evidence="1" key="1">
    <citation type="submission" date="2023-10" db="EMBL/GenBank/DDBJ databases">
        <title>Genome assembly of Pristionchus species.</title>
        <authorList>
            <person name="Yoshida K."/>
            <person name="Sommer R.J."/>
        </authorList>
    </citation>
    <scope>NUCLEOTIDE SEQUENCE</scope>
    <source>
        <strain evidence="1">RS5133</strain>
    </source>
</reference>
<evidence type="ECO:0000313" key="2">
    <source>
        <dbReference type="Proteomes" id="UP001432322"/>
    </source>
</evidence>
<feature type="non-terminal residue" evidence="1">
    <location>
        <position position="84"/>
    </location>
</feature>
<evidence type="ECO:0000313" key="1">
    <source>
        <dbReference type="EMBL" id="GMT26746.1"/>
    </source>
</evidence>